<proteinExistence type="predicted"/>
<feature type="compositionally biased region" description="Basic residues" evidence="1">
    <location>
        <begin position="78"/>
        <end position="94"/>
    </location>
</feature>
<evidence type="ECO:0000313" key="3">
    <source>
        <dbReference type="EMBL" id="TEB08551.1"/>
    </source>
</evidence>
<sequence length="102" mass="11300">MNCPNCQKSLQEDAKFCPHCGTATTKNPHCPSCGKQADPTWVFCPGCGASLKGRPNQNIPAQPPQHYPQNTNQPQYSHGHHYGSSSHKRRHRRGFLGNLFSS</sequence>
<dbReference type="Pfam" id="PF12773">
    <property type="entry name" value="DZR"/>
    <property type="match status" value="1"/>
</dbReference>
<dbReference type="Proteomes" id="UP000298324">
    <property type="component" value="Unassembled WGS sequence"/>
</dbReference>
<accession>A0A4Y7RIC5</accession>
<dbReference type="AlphaFoldDB" id="A0A4Y7RIC5"/>
<comment type="caution">
    <text evidence="3">The sequence shown here is derived from an EMBL/GenBank/DDBJ whole genome shotgun (WGS) entry which is preliminary data.</text>
</comment>
<protein>
    <submittedName>
        <fullName evidence="3">Double zinc ribbon</fullName>
    </submittedName>
</protein>
<reference evidence="3 4" key="1">
    <citation type="journal article" date="2018" name="Environ. Microbiol.">
        <title>Novel energy conservation strategies and behaviour of Pelotomaculum schinkii driving syntrophic propionate catabolism.</title>
        <authorList>
            <person name="Hidalgo-Ahumada C.A.P."/>
            <person name="Nobu M.K."/>
            <person name="Narihiro T."/>
            <person name="Tamaki H."/>
            <person name="Liu W.T."/>
            <person name="Kamagata Y."/>
            <person name="Stams A.J.M."/>
            <person name="Imachi H."/>
            <person name="Sousa D.Z."/>
        </authorList>
    </citation>
    <scope>NUCLEOTIDE SEQUENCE [LARGE SCALE GENOMIC DNA]</scope>
    <source>
        <strain evidence="3 4">HH</strain>
    </source>
</reference>
<keyword evidence="4" id="KW-1185">Reference proteome</keyword>
<feature type="region of interest" description="Disordered" evidence="1">
    <location>
        <begin position="54"/>
        <end position="102"/>
    </location>
</feature>
<gene>
    <name evidence="3" type="ORF">Psch_02115</name>
</gene>
<evidence type="ECO:0000256" key="1">
    <source>
        <dbReference type="SAM" id="MobiDB-lite"/>
    </source>
</evidence>
<organism evidence="3 4">
    <name type="scientific">Pelotomaculum schinkii</name>
    <dbReference type="NCBI Taxonomy" id="78350"/>
    <lineage>
        <taxon>Bacteria</taxon>
        <taxon>Bacillati</taxon>
        <taxon>Bacillota</taxon>
        <taxon>Clostridia</taxon>
        <taxon>Eubacteriales</taxon>
        <taxon>Desulfotomaculaceae</taxon>
        <taxon>Pelotomaculum</taxon>
    </lineage>
</organism>
<evidence type="ECO:0000259" key="2">
    <source>
        <dbReference type="Pfam" id="PF12773"/>
    </source>
</evidence>
<dbReference type="InterPro" id="IPR025874">
    <property type="entry name" value="DZR"/>
</dbReference>
<evidence type="ECO:0000313" key="4">
    <source>
        <dbReference type="Proteomes" id="UP000298324"/>
    </source>
</evidence>
<dbReference type="EMBL" id="QFGA01000001">
    <property type="protein sequence ID" value="TEB08551.1"/>
    <property type="molecule type" value="Genomic_DNA"/>
</dbReference>
<feature type="domain" description="DZANK-type" evidence="2">
    <location>
        <begin position="3"/>
        <end position="48"/>
    </location>
</feature>
<name>A0A4Y7RIC5_9FIRM</name>
<dbReference type="RefSeq" id="WP_134217228.1">
    <property type="nucleotide sequence ID" value="NZ_QFGA01000001.1"/>
</dbReference>